<organism evidence="8 9">
    <name type="scientific">Pilimelia columellifera subsp. columellifera</name>
    <dbReference type="NCBI Taxonomy" id="706583"/>
    <lineage>
        <taxon>Bacteria</taxon>
        <taxon>Bacillati</taxon>
        <taxon>Actinomycetota</taxon>
        <taxon>Actinomycetes</taxon>
        <taxon>Micromonosporales</taxon>
        <taxon>Micromonosporaceae</taxon>
        <taxon>Pilimelia</taxon>
    </lineage>
</organism>
<dbReference type="EMBL" id="BAAARY010000007">
    <property type="protein sequence ID" value="GAA2521641.1"/>
    <property type="molecule type" value="Genomic_DNA"/>
</dbReference>
<evidence type="ECO:0000256" key="5">
    <source>
        <dbReference type="ARBA" id="ARBA00023304"/>
    </source>
</evidence>
<dbReference type="Gene3D" id="3.50.30.80">
    <property type="entry name" value="IlvD/EDD C-terminal domain-like"/>
    <property type="match status" value="1"/>
</dbReference>
<dbReference type="RefSeq" id="WP_344171438.1">
    <property type="nucleotide sequence ID" value="NZ_BAAARY010000007.1"/>
</dbReference>
<keyword evidence="9" id="KW-1185">Reference proteome</keyword>
<proteinExistence type="inferred from homology"/>
<dbReference type="InterPro" id="IPR042096">
    <property type="entry name" value="Dihydro-acid_dehy_C"/>
</dbReference>
<dbReference type="InterPro" id="IPR056740">
    <property type="entry name" value="ILV_EDD_C"/>
</dbReference>
<keyword evidence="3" id="KW-0411">Iron-sulfur</keyword>
<feature type="domain" description="Dihydroxy-acid/6-phosphogluconate dehydratase C-terminal" evidence="7">
    <location>
        <begin position="428"/>
        <end position="614"/>
    </location>
</feature>
<dbReference type="Pfam" id="PF24877">
    <property type="entry name" value="ILV_EDD_C"/>
    <property type="match status" value="1"/>
</dbReference>
<evidence type="ECO:0000259" key="7">
    <source>
        <dbReference type="Pfam" id="PF24877"/>
    </source>
</evidence>
<comment type="caution">
    <text evidence="8">The sequence shown here is derived from an EMBL/GenBank/DDBJ whole genome shotgun (WGS) entry which is preliminary data.</text>
</comment>
<reference evidence="8 9" key="1">
    <citation type="journal article" date="2019" name="Int. J. Syst. Evol. Microbiol.">
        <title>The Global Catalogue of Microorganisms (GCM) 10K type strain sequencing project: providing services to taxonomists for standard genome sequencing and annotation.</title>
        <authorList>
            <consortium name="The Broad Institute Genomics Platform"/>
            <consortium name="The Broad Institute Genome Sequencing Center for Infectious Disease"/>
            <person name="Wu L."/>
            <person name="Ma J."/>
        </authorList>
    </citation>
    <scope>NUCLEOTIDE SEQUENCE [LARGE SCALE GENOMIC DNA]</scope>
    <source>
        <strain evidence="8 9">JCM 3367</strain>
    </source>
</reference>
<keyword evidence="4" id="KW-0456">Lyase</keyword>
<dbReference type="SUPFAM" id="SSF52016">
    <property type="entry name" value="LeuD/IlvD-like"/>
    <property type="match status" value="1"/>
</dbReference>
<dbReference type="InterPro" id="IPR037237">
    <property type="entry name" value="IlvD/EDD_N"/>
</dbReference>
<dbReference type="Pfam" id="PF00920">
    <property type="entry name" value="ILVD_EDD_N"/>
    <property type="match status" value="1"/>
</dbReference>
<gene>
    <name evidence="8" type="primary">ilvD</name>
    <name evidence="8" type="ORF">GCM10010201_19420</name>
</gene>
<keyword evidence="2" id="KW-0479">Metal-binding</keyword>
<evidence type="ECO:0000256" key="3">
    <source>
        <dbReference type="ARBA" id="ARBA00023014"/>
    </source>
</evidence>
<dbReference type="SUPFAM" id="SSF143975">
    <property type="entry name" value="IlvD/EDD N-terminal domain-like"/>
    <property type="match status" value="1"/>
</dbReference>
<feature type="domain" description="Dihydroxy-acid/6-phosphogluconate dehydratase N-terminal" evidence="6">
    <location>
        <begin position="33"/>
        <end position="353"/>
    </location>
</feature>
<dbReference type="InterPro" id="IPR000581">
    <property type="entry name" value="ILV_EDD_N"/>
</dbReference>
<evidence type="ECO:0000313" key="9">
    <source>
        <dbReference type="Proteomes" id="UP001499978"/>
    </source>
</evidence>
<evidence type="ECO:0000256" key="4">
    <source>
        <dbReference type="ARBA" id="ARBA00023239"/>
    </source>
</evidence>
<dbReference type="Proteomes" id="UP001499978">
    <property type="component" value="Unassembled WGS sequence"/>
</dbReference>
<evidence type="ECO:0000259" key="6">
    <source>
        <dbReference type="Pfam" id="PF00920"/>
    </source>
</evidence>
<evidence type="ECO:0000313" key="8">
    <source>
        <dbReference type="EMBL" id="GAA2521641.1"/>
    </source>
</evidence>
<comment type="similarity">
    <text evidence="1">Belongs to the IlvD/Edd family.</text>
</comment>
<accession>A0ABN3NIV6</accession>
<protein>
    <submittedName>
        <fullName evidence="8">Dihydroxy-acid dehydratase</fullName>
    </submittedName>
</protein>
<keyword evidence="2" id="KW-0001">2Fe-2S</keyword>
<sequence length="629" mass="64190">MPELRFRTILTGRSMAGARARQRATGIDPAADRPIVAIANSFTSFSPAHAALRHLGDLAADAIARAGGTGREFGVPAIDAGIAVGDDAARHLLPSRENVADTIEQAVTAHHADAVICVAAGGATTAGMLQAILRLNLPAIIVNAGPMAPGQLGSRSSGPGAPVTRTDLAVAAGDSAVSDDLLAAMELVAYPTYGECATYTAGNAMACLVEALGLAVPGNGTTPLSHVARRRLVEASGALVVDLADRWHRRQDPGALPRFIANTAAFRQATLVDAALGGHPDVALHLLAAAAEAGVALSLADLDAIARDTPWLARLDPAGKPGRRHTMADLHRAGGVPALLGELRRAGLLDTTAPAPRPAVADAGDDAVGPTHSADLDAWLEAWDVRGGHAGAAAVDLFRAAPLDSPSTQAFATSARSPELDTAPTSGCIRDAVHPHATHGGLAVLTGNLSPDSCVARAGNRPLSLQGPARVFDATIDAVAAIADNQILPGDVVVIRYEGPRGGPGMPDIGPVLEALAGKGRTNDCAVITDGRLGDHGDGLAIGHVSPEAAEGGPLALVQDGDEIAVDVSARSLTLVLAPEELTLRQVLEEKKDHPYTPVSRRRPWSAALAAFAGLAGPATVGVSRRLHD</sequence>
<keyword evidence="2" id="KW-0408">Iron</keyword>
<evidence type="ECO:0000256" key="2">
    <source>
        <dbReference type="ARBA" id="ARBA00022714"/>
    </source>
</evidence>
<keyword evidence="5" id="KW-0028">Amino-acid biosynthesis</keyword>
<dbReference type="PANTHER" id="PTHR43661">
    <property type="entry name" value="D-XYLONATE DEHYDRATASE"/>
    <property type="match status" value="1"/>
</dbReference>
<evidence type="ECO:0000256" key="1">
    <source>
        <dbReference type="ARBA" id="ARBA00006486"/>
    </source>
</evidence>
<keyword evidence="5" id="KW-0100">Branched-chain amino acid biosynthesis</keyword>
<dbReference type="PANTHER" id="PTHR43661:SF3">
    <property type="entry name" value="D-XYLONATE DEHYDRATASE YAGF-RELATED"/>
    <property type="match status" value="1"/>
</dbReference>
<name>A0ABN3NIV6_9ACTN</name>